<reference evidence="1 2" key="1">
    <citation type="submission" date="2020-08" db="EMBL/GenBank/DDBJ databases">
        <title>Functional genomics of gut bacteria from endangered species of beetles.</title>
        <authorList>
            <person name="Carlos-Shanley C."/>
        </authorList>
    </citation>
    <scope>NUCLEOTIDE SEQUENCE [LARGE SCALE GENOMIC DNA]</scope>
    <source>
        <strain evidence="1 2">S00136</strain>
    </source>
</reference>
<keyword evidence="2" id="KW-1185">Reference proteome</keyword>
<gene>
    <name evidence="1" type="ORF">HNP36_000105</name>
</gene>
<proteinExistence type="predicted"/>
<evidence type="ECO:0008006" key="3">
    <source>
        <dbReference type="Google" id="ProtNLM"/>
    </source>
</evidence>
<accession>A0A841NAM9</accession>
<dbReference type="Proteomes" id="UP000589738">
    <property type="component" value="Unassembled WGS sequence"/>
</dbReference>
<protein>
    <recommendedName>
        <fullName evidence="3">Helix-turn-helix domain-containing protein</fullName>
    </recommendedName>
</protein>
<dbReference type="EMBL" id="JACHLC010000001">
    <property type="protein sequence ID" value="MBB6369052.1"/>
    <property type="molecule type" value="Genomic_DNA"/>
</dbReference>
<organism evidence="1 2">
    <name type="scientific">Chryseobacterium shigense</name>
    <dbReference type="NCBI Taxonomy" id="297244"/>
    <lineage>
        <taxon>Bacteria</taxon>
        <taxon>Pseudomonadati</taxon>
        <taxon>Bacteroidota</taxon>
        <taxon>Flavobacteriia</taxon>
        <taxon>Flavobacteriales</taxon>
        <taxon>Weeksellaceae</taxon>
        <taxon>Chryseobacterium group</taxon>
        <taxon>Chryseobacterium</taxon>
    </lineage>
</organism>
<name>A0A841NAM9_9FLAO</name>
<dbReference type="RefSeq" id="WP_184161859.1">
    <property type="nucleotide sequence ID" value="NZ_JACHLC010000001.1"/>
</dbReference>
<sequence>MNCPNYNKIYTDLIERKFPEKKEEFAPLLTREIKNSLEIIKINNIIFNRQDKEINFLNQRLRSYDEESIKRVLEYQVSNRLNNREMASLFKFSRNTIAKWRKTFAK</sequence>
<dbReference type="AlphaFoldDB" id="A0A841NAM9"/>
<evidence type="ECO:0000313" key="2">
    <source>
        <dbReference type="Proteomes" id="UP000589738"/>
    </source>
</evidence>
<evidence type="ECO:0000313" key="1">
    <source>
        <dbReference type="EMBL" id="MBB6369052.1"/>
    </source>
</evidence>
<comment type="caution">
    <text evidence="1">The sequence shown here is derived from an EMBL/GenBank/DDBJ whole genome shotgun (WGS) entry which is preliminary data.</text>
</comment>